<keyword evidence="1" id="KW-0696">RNA-directed RNA polymerase</keyword>
<comment type="catalytic activity">
    <reaction evidence="1">
        <text>RNA(n) + a ribonucleoside 5'-triphosphate = RNA(n+1) + diphosphate</text>
        <dbReference type="Rhea" id="RHEA:21248"/>
        <dbReference type="Rhea" id="RHEA-COMP:14527"/>
        <dbReference type="Rhea" id="RHEA-COMP:17342"/>
        <dbReference type="ChEBI" id="CHEBI:33019"/>
        <dbReference type="ChEBI" id="CHEBI:61557"/>
        <dbReference type="ChEBI" id="CHEBI:140395"/>
        <dbReference type="EC" id="2.7.7.48"/>
    </reaction>
</comment>
<evidence type="ECO:0000259" key="3">
    <source>
        <dbReference type="Pfam" id="PF05183"/>
    </source>
</evidence>
<comment type="similarity">
    <text evidence="1">Belongs to the RdRP family.</text>
</comment>
<feature type="domain" description="RDRP core" evidence="3">
    <location>
        <begin position="13"/>
        <end position="444"/>
    </location>
</feature>
<evidence type="ECO:0000256" key="1">
    <source>
        <dbReference type="RuleBase" id="RU363098"/>
    </source>
</evidence>
<sequence length="596" mass="68146">MIETVHPSDKQYHVKMLLRDSQIKFQPPNENKLILRIVSTNDSSHACLFFCPLLKAIEDSDPSGTASTRIERMYQQSYNQLASVSLEGMELLREIFRVTDNNADVGGDTRSFLLKLAMRLKGDSIYPEDYLDSFLSLYLASLAKSTRTTDPFTIPIPGSHHSLGLADDNGFLNEEEVYIRAEGRTISGRVLIYRFPIIHIGDIQEANALGDDVVEERMRNLHPNNGASRHAALKSMDNVISFSLKDYPPFPNRLSGGDLDGDHFEILTEACGFWDPSVYATSPFGNYAGEVQTEEDEASSHEQGNPLGIKNDPPDNQNDASDDPQDDTESKDFDIGSVATFIGQYIRYDCFSELETTFMRLADLKRDGMNDKHVKKLAHWLSQAVDFAKNGLKVDLNELLVRDPGFKADMTPYFQRPVPQALANIYDATGKYYHSSKLLDRIYQCNITTPFPDLGVIDNSNLQNMLATVWTARRKTLARTWRKRPTSWDSVPRMSLRDQDIDARLEAAFLRKEMRDYRDYLKEQNIGESSEIDIFMRRRRDDYPRSHIRKLVHSVLDLLVDDHVVRRTSEEDGFTLGECLREDAEEVYKLFLYRAW</sequence>
<evidence type="ECO:0000256" key="2">
    <source>
        <dbReference type="SAM" id="MobiDB-lite"/>
    </source>
</evidence>
<dbReference type="PANTHER" id="PTHR23079">
    <property type="entry name" value="RNA-DEPENDENT RNA POLYMERASE"/>
    <property type="match status" value="1"/>
</dbReference>
<dbReference type="Proteomes" id="UP000800041">
    <property type="component" value="Unassembled WGS sequence"/>
</dbReference>
<keyword evidence="1" id="KW-0548">Nucleotidyltransferase</keyword>
<dbReference type="InterPro" id="IPR007855">
    <property type="entry name" value="RDRP"/>
</dbReference>
<dbReference type="GO" id="GO:0030422">
    <property type="term" value="P:siRNA processing"/>
    <property type="evidence" value="ECO:0007669"/>
    <property type="project" value="TreeGrafter"/>
</dbReference>
<accession>A0A6G1GTE5</accession>
<evidence type="ECO:0000313" key="4">
    <source>
        <dbReference type="EMBL" id="KAF1984057.1"/>
    </source>
</evidence>
<dbReference type="InterPro" id="IPR057596">
    <property type="entry name" value="RDRP_core"/>
</dbReference>
<evidence type="ECO:0000313" key="5">
    <source>
        <dbReference type="Proteomes" id="UP000800041"/>
    </source>
</evidence>
<dbReference type="GO" id="GO:0031380">
    <property type="term" value="C:nuclear RNA-directed RNA polymerase complex"/>
    <property type="evidence" value="ECO:0007669"/>
    <property type="project" value="TreeGrafter"/>
</dbReference>
<keyword evidence="1" id="KW-0808">Transferase</keyword>
<dbReference type="EMBL" id="ML977170">
    <property type="protein sequence ID" value="KAF1984057.1"/>
    <property type="molecule type" value="Genomic_DNA"/>
</dbReference>
<dbReference type="GO" id="GO:0003723">
    <property type="term" value="F:RNA binding"/>
    <property type="evidence" value="ECO:0007669"/>
    <property type="project" value="UniProtKB-KW"/>
</dbReference>
<feature type="region of interest" description="Disordered" evidence="2">
    <location>
        <begin position="291"/>
        <end position="332"/>
    </location>
</feature>
<reference evidence="4" key="1">
    <citation type="journal article" date="2020" name="Stud. Mycol.">
        <title>101 Dothideomycetes genomes: a test case for predicting lifestyles and emergence of pathogens.</title>
        <authorList>
            <person name="Haridas S."/>
            <person name="Albert R."/>
            <person name="Binder M."/>
            <person name="Bloem J."/>
            <person name="Labutti K."/>
            <person name="Salamov A."/>
            <person name="Andreopoulos B."/>
            <person name="Baker S."/>
            <person name="Barry K."/>
            <person name="Bills G."/>
            <person name="Bluhm B."/>
            <person name="Cannon C."/>
            <person name="Castanera R."/>
            <person name="Culley D."/>
            <person name="Daum C."/>
            <person name="Ezra D."/>
            <person name="Gonzalez J."/>
            <person name="Henrissat B."/>
            <person name="Kuo A."/>
            <person name="Liang C."/>
            <person name="Lipzen A."/>
            <person name="Lutzoni F."/>
            <person name="Magnuson J."/>
            <person name="Mondo S."/>
            <person name="Nolan M."/>
            <person name="Ohm R."/>
            <person name="Pangilinan J."/>
            <person name="Park H.-J."/>
            <person name="Ramirez L."/>
            <person name="Alfaro M."/>
            <person name="Sun H."/>
            <person name="Tritt A."/>
            <person name="Yoshinaga Y."/>
            <person name="Zwiers L.-H."/>
            <person name="Turgeon B."/>
            <person name="Goodwin S."/>
            <person name="Spatafora J."/>
            <person name="Crous P."/>
            <person name="Grigoriev I."/>
        </authorList>
    </citation>
    <scope>NUCLEOTIDE SEQUENCE</scope>
    <source>
        <strain evidence="4">CBS 113979</strain>
    </source>
</reference>
<organism evidence="4 5">
    <name type="scientific">Aulographum hederae CBS 113979</name>
    <dbReference type="NCBI Taxonomy" id="1176131"/>
    <lineage>
        <taxon>Eukaryota</taxon>
        <taxon>Fungi</taxon>
        <taxon>Dikarya</taxon>
        <taxon>Ascomycota</taxon>
        <taxon>Pezizomycotina</taxon>
        <taxon>Dothideomycetes</taxon>
        <taxon>Pleosporomycetidae</taxon>
        <taxon>Aulographales</taxon>
        <taxon>Aulographaceae</taxon>
    </lineage>
</organism>
<keyword evidence="5" id="KW-1185">Reference proteome</keyword>
<name>A0A6G1GTE5_9PEZI</name>
<dbReference type="PANTHER" id="PTHR23079:SF17">
    <property type="entry name" value="RNA-DEPENDENT RNA POLYMERASE"/>
    <property type="match status" value="1"/>
</dbReference>
<dbReference type="AlphaFoldDB" id="A0A6G1GTE5"/>
<dbReference type="EC" id="2.7.7.48" evidence="1"/>
<proteinExistence type="inferred from homology"/>
<dbReference type="Pfam" id="PF05183">
    <property type="entry name" value="RdRP"/>
    <property type="match status" value="1"/>
</dbReference>
<keyword evidence="1" id="KW-0694">RNA-binding</keyword>
<gene>
    <name evidence="4" type="ORF">K402DRAFT_149128</name>
</gene>
<dbReference type="OrthoDB" id="6513042at2759"/>
<dbReference type="GO" id="GO:0003968">
    <property type="term" value="F:RNA-directed RNA polymerase activity"/>
    <property type="evidence" value="ECO:0007669"/>
    <property type="project" value="UniProtKB-KW"/>
</dbReference>
<protein>
    <recommendedName>
        <fullName evidence="1">RNA-dependent RNA polymerase</fullName>
        <ecNumber evidence="1">2.7.7.48</ecNumber>
    </recommendedName>
</protein>